<comment type="caution">
    <text evidence="1">The sequence shown here is derived from an EMBL/GenBank/DDBJ whole genome shotgun (WGS) entry which is preliminary data.</text>
</comment>
<dbReference type="EMBL" id="LVHG01000027">
    <property type="protein sequence ID" value="OAK66142.1"/>
    <property type="molecule type" value="Genomic_DNA"/>
</dbReference>
<protein>
    <submittedName>
        <fullName evidence="1">Uncharacterized protein</fullName>
    </submittedName>
</protein>
<dbReference type="Proteomes" id="UP000077852">
    <property type="component" value="Unassembled WGS sequence"/>
</dbReference>
<evidence type="ECO:0000313" key="1">
    <source>
        <dbReference type="EMBL" id="OAK66142.1"/>
    </source>
</evidence>
<accession>A0AA91DRG0</accession>
<reference evidence="1 2" key="1">
    <citation type="submission" date="2016-03" db="EMBL/GenBank/DDBJ databases">
        <title>Genome sequence of Variovorax paradoxus KB5.</title>
        <authorList>
            <person name="Jeong H."/>
            <person name="Hong C.E."/>
            <person name="Jo S.H."/>
            <person name="Park J.M."/>
        </authorList>
    </citation>
    <scope>NUCLEOTIDE SEQUENCE [LARGE SCALE GENOMIC DNA]</scope>
    <source>
        <strain evidence="1 2">KB5</strain>
    </source>
</reference>
<evidence type="ECO:0000313" key="2">
    <source>
        <dbReference type="Proteomes" id="UP000077852"/>
    </source>
</evidence>
<proteinExistence type="predicted"/>
<dbReference type="AlphaFoldDB" id="A0AA91DRG0"/>
<organism evidence="1 2">
    <name type="scientific">Variovorax paradoxus</name>
    <dbReference type="NCBI Taxonomy" id="34073"/>
    <lineage>
        <taxon>Bacteria</taxon>
        <taxon>Pseudomonadati</taxon>
        <taxon>Pseudomonadota</taxon>
        <taxon>Betaproteobacteria</taxon>
        <taxon>Burkholderiales</taxon>
        <taxon>Comamonadaceae</taxon>
        <taxon>Variovorax</taxon>
    </lineage>
</organism>
<name>A0AA91DRG0_VARPD</name>
<sequence>MGAVDGAERLAECDPLPVRQGTVEAALSVEEWVERPVEAVALGAQRAVCGGHGGHRGVDALVLMKKGAEGESGRRIDGALLQLQEIPRLVIRNDAKGGGCGACARRKKFDLGNAEPVGLREVLGDGLVRDV</sequence>
<gene>
    <name evidence="1" type="ORF">A3K87_10320</name>
</gene>